<proteinExistence type="inferred from homology"/>
<comment type="caution">
    <text evidence="9">The sequence shown here is derived from an EMBL/GenBank/DDBJ whole genome shotgun (WGS) entry which is preliminary data.</text>
</comment>
<evidence type="ECO:0000256" key="6">
    <source>
        <dbReference type="ARBA" id="ARBA00022801"/>
    </source>
</evidence>
<accession>A0A232EFS7</accession>
<dbReference type="PANTHER" id="PTHR22930">
    <property type="match status" value="1"/>
</dbReference>
<reference evidence="9 10" key="1">
    <citation type="journal article" date="2017" name="Curr. Biol.">
        <title>The Evolution of Venom by Co-option of Single-Copy Genes.</title>
        <authorList>
            <person name="Martinson E.O."/>
            <person name="Mrinalini"/>
            <person name="Kelkar Y.D."/>
            <person name="Chang C.H."/>
            <person name="Werren J.H."/>
        </authorList>
    </citation>
    <scope>NUCLEOTIDE SEQUENCE [LARGE SCALE GENOMIC DNA]</scope>
    <source>
        <strain evidence="9 10">Alberta</strain>
        <tissue evidence="9">Whole body</tissue>
    </source>
</reference>
<dbReference type="GO" id="GO:0016787">
    <property type="term" value="F:hydrolase activity"/>
    <property type="evidence" value="ECO:0007669"/>
    <property type="project" value="UniProtKB-KW"/>
</dbReference>
<evidence type="ECO:0000256" key="7">
    <source>
        <dbReference type="ARBA" id="ARBA00023242"/>
    </source>
</evidence>
<comment type="cofactor">
    <cofactor evidence="1">
        <name>a divalent metal cation</name>
        <dbReference type="ChEBI" id="CHEBI:60240"/>
    </cofactor>
</comment>
<comment type="similarity">
    <text evidence="3">Belongs to the HARBI1 family.</text>
</comment>
<dbReference type="Pfam" id="PF13359">
    <property type="entry name" value="DDE_Tnp_4"/>
    <property type="match status" value="1"/>
</dbReference>
<evidence type="ECO:0000256" key="3">
    <source>
        <dbReference type="ARBA" id="ARBA00006958"/>
    </source>
</evidence>
<evidence type="ECO:0000256" key="5">
    <source>
        <dbReference type="ARBA" id="ARBA00022723"/>
    </source>
</evidence>
<evidence type="ECO:0000256" key="2">
    <source>
        <dbReference type="ARBA" id="ARBA00004123"/>
    </source>
</evidence>
<dbReference type="InterPro" id="IPR027806">
    <property type="entry name" value="HARBI1_dom"/>
</dbReference>
<sequence>MTRNQFDRLLTLLRPYLVKISRRKLLEPELRLAAVLKYLVHGNSLCYPTSTYNMNLILLESIIDLWNTLTFSINIILKICENVTIQRWWTKTHLQNAARDEYGAFNTIFTNFKINDSEEFYKFVGMTRNQFDRLLTLVRPYQVKISSLNDAGIFQWSDLGLALENKEILLPEATNFPGTNILYPFYIIGDGTFALKKYLMKPYTRVKNLTAEEEVFNYRLSRATLTIERAFGIFSKKWKIIDNSLDMLLPHVDTIIMCLVCLHNVLITDELNMEDAEKRYNLDNYEIVNNEDEIEIYVGDDRDGPIHMRNRLKDFFMSEYVRVSWQQQRV</sequence>
<evidence type="ECO:0000256" key="4">
    <source>
        <dbReference type="ARBA" id="ARBA00022722"/>
    </source>
</evidence>
<protein>
    <recommendedName>
        <fullName evidence="8">DDE Tnp4 domain-containing protein</fullName>
    </recommendedName>
</protein>
<keyword evidence="7" id="KW-0539">Nucleus</keyword>
<dbReference type="AlphaFoldDB" id="A0A232EFS7"/>
<dbReference type="InterPro" id="IPR045249">
    <property type="entry name" value="HARBI1-like"/>
</dbReference>
<dbReference type="EMBL" id="NNAY01004937">
    <property type="protein sequence ID" value="OXU17210.1"/>
    <property type="molecule type" value="Genomic_DNA"/>
</dbReference>
<keyword evidence="4" id="KW-0540">Nuclease</keyword>
<dbReference type="GO" id="GO:0005634">
    <property type="term" value="C:nucleus"/>
    <property type="evidence" value="ECO:0007669"/>
    <property type="project" value="UniProtKB-SubCell"/>
</dbReference>
<name>A0A232EFS7_9HYME</name>
<feature type="domain" description="DDE Tnp4" evidence="8">
    <location>
        <begin position="147"/>
        <end position="264"/>
    </location>
</feature>
<keyword evidence="10" id="KW-1185">Reference proteome</keyword>
<dbReference type="STRING" id="543379.A0A232EFS7"/>
<dbReference type="GO" id="GO:0046872">
    <property type="term" value="F:metal ion binding"/>
    <property type="evidence" value="ECO:0007669"/>
    <property type="project" value="UniProtKB-KW"/>
</dbReference>
<evidence type="ECO:0000313" key="10">
    <source>
        <dbReference type="Proteomes" id="UP000215335"/>
    </source>
</evidence>
<gene>
    <name evidence="9" type="ORF">TSAR_015123</name>
</gene>
<evidence type="ECO:0000313" key="9">
    <source>
        <dbReference type="EMBL" id="OXU17210.1"/>
    </source>
</evidence>
<dbReference type="PANTHER" id="PTHR22930:SF269">
    <property type="entry name" value="NUCLEASE HARBI1-LIKE PROTEIN"/>
    <property type="match status" value="1"/>
</dbReference>
<organism evidence="9 10">
    <name type="scientific">Trichomalopsis sarcophagae</name>
    <dbReference type="NCBI Taxonomy" id="543379"/>
    <lineage>
        <taxon>Eukaryota</taxon>
        <taxon>Metazoa</taxon>
        <taxon>Ecdysozoa</taxon>
        <taxon>Arthropoda</taxon>
        <taxon>Hexapoda</taxon>
        <taxon>Insecta</taxon>
        <taxon>Pterygota</taxon>
        <taxon>Neoptera</taxon>
        <taxon>Endopterygota</taxon>
        <taxon>Hymenoptera</taxon>
        <taxon>Apocrita</taxon>
        <taxon>Proctotrupomorpha</taxon>
        <taxon>Chalcidoidea</taxon>
        <taxon>Pteromalidae</taxon>
        <taxon>Pteromalinae</taxon>
        <taxon>Trichomalopsis</taxon>
    </lineage>
</organism>
<dbReference type="Proteomes" id="UP000215335">
    <property type="component" value="Unassembled WGS sequence"/>
</dbReference>
<comment type="subcellular location">
    <subcellularLocation>
        <location evidence="2">Nucleus</location>
    </subcellularLocation>
</comment>
<keyword evidence="6" id="KW-0378">Hydrolase</keyword>
<dbReference type="GO" id="GO:0004518">
    <property type="term" value="F:nuclease activity"/>
    <property type="evidence" value="ECO:0007669"/>
    <property type="project" value="UniProtKB-KW"/>
</dbReference>
<evidence type="ECO:0000256" key="1">
    <source>
        <dbReference type="ARBA" id="ARBA00001968"/>
    </source>
</evidence>
<evidence type="ECO:0000259" key="8">
    <source>
        <dbReference type="Pfam" id="PF13359"/>
    </source>
</evidence>
<keyword evidence="5" id="KW-0479">Metal-binding</keyword>